<evidence type="ECO:0000256" key="5">
    <source>
        <dbReference type="SAM" id="MobiDB-lite"/>
    </source>
</evidence>
<dbReference type="PANTHER" id="PTHR42987:SF8">
    <property type="entry name" value="PROTEINASE"/>
    <property type="match status" value="1"/>
</dbReference>
<keyword evidence="3" id="KW-0378">Hydrolase</keyword>
<keyword evidence="6" id="KW-0812">Transmembrane</keyword>
<comment type="similarity">
    <text evidence="1">Belongs to the peptidase S49 family.</text>
</comment>
<reference evidence="10" key="1">
    <citation type="submission" date="2019-02" db="EMBL/GenBank/DDBJ databases">
        <authorList>
            <person name="Gruber-Vodicka R. H."/>
            <person name="Seah K. B. B."/>
        </authorList>
    </citation>
    <scope>NUCLEOTIDE SEQUENCE</scope>
    <source>
        <strain evidence="8">BECK_BZ197</strain>
        <strain evidence="10">BECK_BZ198</strain>
        <strain evidence="9">BECK_BZ199</strain>
    </source>
</reference>
<dbReference type="CDD" id="cd07023">
    <property type="entry name" value="S49_Sppa_N_C"/>
    <property type="match status" value="1"/>
</dbReference>
<sequence length="332" mass="36199">MNQDAQTTTHQDDATTQPNNHSSTWERDIIGKLAFASLREQRRARRWGIFFKLAVLAYFLLLLALYLPKDLRSPHAGEKHTALVELQGMIFDNGNASADTVISGLQAAFKNKNTKGIVLRINSPGGSPVQASYIHNEIARLRNKYPKIPLYAVITDICTSGGYYVAAAADQIYANQSSLVGSIGVLVNGFGFVNAMEKLGIERRLQTAGEHKGFLDPFSPQNPQQTAHLQSVLEEIHQQFIDAVKKGRGDRLQGQDDQLFNGLVWSGKEALRLGLVDALGSGGHVARDVIGAEKIVDFTSKRDLLARVTQRLGVSIGNALSSELGLTAPGLR</sequence>
<keyword evidence="6" id="KW-0472">Membrane</keyword>
<dbReference type="GO" id="GO:0008236">
    <property type="term" value="F:serine-type peptidase activity"/>
    <property type="evidence" value="ECO:0007669"/>
    <property type="project" value="UniProtKB-KW"/>
</dbReference>
<proteinExistence type="inferred from homology"/>
<dbReference type="Gene3D" id="6.20.330.10">
    <property type="match status" value="1"/>
</dbReference>
<dbReference type="AlphaFoldDB" id="A0A451BDZ0"/>
<evidence type="ECO:0000256" key="4">
    <source>
        <dbReference type="ARBA" id="ARBA00022825"/>
    </source>
</evidence>
<keyword evidence="6" id="KW-1133">Transmembrane helix</keyword>
<protein>
    <submittedName>
        <fullName evidence="10">Protease-4</fullName>
    </submittedName>
</protein>
<evidence type="ECO:0000313" key="9">
    <source>
        <dbReference type="EMBL" id="VFK35809.1"/>
    </source>
</evidence>
<feature type="domain" description="Peptidase S49" evidence="7">
    <location>
        <begin position="146"/>
        <end position="281"/>
    </location>
</feature>
<dbReference type="InterPro" id="IPR047272">
    <property type="entry name" value="S49_SppA_C"/>
</dbReference>
<evidence type="ECO:0000259" key="7">
    <source>
        <dbReference type="Pfam" id="PF01343"/>
    </source>
</evidence>
<name>A0A451BDZ0_9GAMM</name>
<dbReference type="EMBL" id="CAADGH010000057">
    <property type="protein sequence ID" value="VFK76445.1"/>
    <property type="molecule type" value="Genomic_DNA"/>
</dbReference>
<dbReference type="GO" id="GO:0006508">
    <property type="term" value="P:proteolysis"/>
    <property type="evidence" value="ECO:0007669"/>
    <property type="project" value="UniProtKB-KW"/>
</dbReference>
<dbReference type="InterPro" id="IPR029045">
    <property type="entry name" value="ClpP/crotonase-like_dom_sf"/>
</dbReference>
<feature type="transmembrane region" description="Helical" evidence="6">
    <location>
        <begin position="49"/>
        <end position="67"/>
    </location>
</feature>
<evidence type="ECO:0000256" key="6">
    <source>
        <dbReference type="SAM" id="Phobius"/>
    </source>
</evidence>
<dbReference type="InterPro" id="IPR002142">
    <property type="entry name" value="Peptidase_S49"/>
</dbReference>
<feature type="region of interest" description="Disordered" evidence="5">
    <location>
        <begin position="1"/>
        <end position="23"/>
    </location>
</feature>
<keyword evidence="2 10" id="KW-0645">Protease</keyword>
<dbReference type="PANTHER" id="PTHR42987">
    <property type="entry name" value="PEPTIDASE S49"/>
    <property type="match status" value="1"/>
</dbReference>
<evidence type="ECO:0000256" key="1">
    <source>
        <dbReference type="ARBA" id="ARBA00008683"/>
    </source>
</evidence>
<accession>A0A451BDZ0</accession>
<evidence type="ECO:0000256" key="2">
    <source>
        <dbReference type="ARBA" id="ARBA00022670"/>
    </source>
</evidence>
<dbReference type="EMBL" id="CAADFQ010000148">
    <property type="protein sequence ID" value="VFK35809.1"/>
    <property type="molecule type" value="Genomic_DNA"/>
</dbReference>
<organism evidence="10">
    <name type="scientific">Candidatus Kentrum sp. MB</name>
    <dbReference type="NCBI Taxonomy" id="2138164"/>
    <lineage>
        <taxon>Bacteria</taxon>
        <taxon>Pseudomonadati</taxon>
        <taxon>Pseudomonadota</taxon>
        <taxon>Gammaproteobacteria</taxon>
        <taxon>Candidatus Kentrum</taxon>
    </lineage>
</organism>
<dbReference type="SUPFAM" id="SSF52096">
    <property type="entry name" value="ClpP/crotonase"/>
    <property type="match status" value="1"/>
</dbReference>
<keyword evidence="4" id="KW-0720">Serine protease</keyword>
<dbReference type="Gene3D" id="3.90.226.10">
    <property type="entry name" value="2-enoyl-CoA Hydratase, Chain A, domain 1"/>
    <property type="match status" value="1"/>
</dbReference>
<gene>
    <name evidence="8" type="ORF">BECKMB1821G_GA0114241_105418</name>
    <name evidence="10" type="ORF">BECKMB1821H_GA0114242_10573</name>
    <name evidence="9" type="ORF">BECKMB1821I_GA0114274_11486</name>
</gene>
<evidence type="ECO:0000313" key="8">
    <source>
        <dbReference type="EMBL" id="VFK29838.1"/>
    </source>
</evidence>
<dbReference type="Pfam" id="PF01343">
    <property type="entry name" value="Peptidase_S49"/>
    <property type="match status" value="1"/>
</dbReference>
<feature type="compositionally biased region" description="Low complexity" evidence="5">
    <location>
        <begin position="1"/>
        <end position="17"/>
    </location>
</feature>
<evidence type="ECO:0000313" key="10">
    <source>
        <dbReference type="EMBL" id="VFK76445.1"/>
    </source>
</evidence>
<dbReference type="EMBL" id="CAADFO010000054">
    <property type="protein sequence ID" value="VFK29838.1"/>
    <property type="molecule type" value="Genomic_DNA"/>
</dbReference>
<evidence type="ECO:0000256" key="3">
    <source>
        <dbReference type="ARBA" id="ARBA00022801"/>
    </source>
</evidence>